<dbReference type="GO" id="GO:0008270">
    <property type="term" value="F:zinc ion binding"/>
    <property type="evidence" value="ECO:0007669"/>
    <property type="project" value="InterPro"/>
</dbReference>
<keyword evidence="11" id="KW-0482">Metalloprotease</keyword>
<dbReference type="PANTHER" id="PTHR11705:SF123">
    <property type="entry name" value="PEPTIDASE M14 CARBOXYPEPTIDASE A DOMAIN-CONTAINING PROTEIN-RELATED"/>
    <property type="match status" value="1"/>
</dbReference>
<keyword evidence="19" id="KW-1185">Reference proteome</keyword>
<dbReference type="GO" id="GO:0005615">
    <property type="term" value="C:extracellular space"/>
    <property type="evidence" value="ECO:0007669"/>
    <property type="project" value="TreeGrafter"/>
</dbReference>
<feature type="signal peptide" evidence="16">
    <location>
        <begin position="1"/>
        <end position="17"/>
    </location>
</feature>
<evidence type="ECO:0000256" key="7">
    <source>
        <dbReference type="ARBA" id="ARBA00022723"/>
    </source>
</evidence>
<evidence type="ECO:0000256" key="3">
    <source>
        <dbReference type="ARBA" id="ARBA00005988"/>
    </source>
</evidence>
<dbReference type="PANTHER" id="PTHR11705">
    <property type="entry name" value="PROTEASE FAMILY M14 CARBOXYPEPTIDASE A,B"/>
    <property type="match status" value="1"/>
</dbReference>
<dbReference type="GO" id="GO:0004181">
    <property type="term" value="F:metallocarboxypeptidase activity"/>
    <property type="evidence" value="ECO:0007669"/>
    <property type="project" value="InterPro"/>
</dbReference>
<dbReference type="SMART" id="SM00631">
    <property type="entry name" value="Zn_pept"/>
    <property type="match status" value="1"/>
</dbReference>
<feature type="coiled-coil region" evidence="15">
    <location>
        <begin position="649"/>
        <end position="676"/>
    </location>
</feature>
<evidence type="ECO:0000256" key="9">
    <source>
        <dbReference type="ARBA" id="ARBA00022801"/>
    </source>
</evidence>
<comment type="caution">
    <text evidence="18">The sequence shown here is derived from an EMBL/GenBank/DDBJ whole genome shotgun (WGS) entry which is preliminary data.</text>
</comment>
<reference evidence="18" key="1">
    <citation type="submission" date="2021-03" db="EMBL/GenBank/DDBJ databases">
        <title>Chromosome level genome of the anhydrobiotic midge Polypedilum vanderplanki.</title>
        <authorList>
            <person name="Yoshida Y."/>
            <person name="Kikawada T."/>
            <person name="Gusev O."/>
        </authorList>
    </citation>
    <scope>NUCLEOTIDE SEQUENCE</scope>
    <source>
        <strain evidence="18">NIAS01</strain>
        <tissue evidence="18">Whole body or cell culture</tissue>
    </source>
</reference>
<feature type="active site" description="Proton donor/acceptor" evidence="14">
    <location>
        <position position="378"/>
    </location>
</feature>
<dbReference type="PROSITE" id="PS00132">
    <property type="entry name" value="CARBOXYPEPT_ZN_1"/>
    <property type="match status" value="1"/>
</dbReference>
<keyword evidence="6" id="KW-0645">Protease</keyword>
<dbReference type="Pfam" id="PF02244">
    <property type="entry name" value="Propep_M14"/>
    <property type="match status" value="1"/>
</dbReference>
<comment type="cofactor">
    <cofactor evidence="1">
        <name>Zn(2+)</name>
        <dbReference type="ChEBI" id="CHEBI:29105"/>
    </cofactor>
</comment>
<organism evidence="18 19">
    <name type="scientific">Polypedilum vanderplanki</name>
    <name type="common">Sleeping chironomid midge</name>
    <dbReference type="NCBI Taxonomy" id="319348"/>
    <lineage>
        <taxon>Eukaryota</taxon>
        <taxon>Metazoa</taxon>
        <taxon>Ecdysozoa</taxon>
        <taxon>Arthropoda</taxon>
        <taxon>Hexapoda</taxon>
        <taxon>Insecta</taxon>
        <taxon>Pterygota</taxon>
        <taxon>Neoptera</taxon>
        <taxon>Endopterygota</taxon>
        <taxon>Diptera</taxon>
        <taxon>Nematocera</taxon>
        <taxon>Chironomoidea</taxon>
        <taxon>Chironomidae</taxon>
        <taxon>Chironominae</taxon>
        <taxon>Polypedilum</taxon>
        <taxon>Polypedilum</taxon>
    </lineage>
</organism>
<keyword evidence="12" id="KW-1015">Disulfide bond</keyword>
<evidence type="ECO:0000256" key="5">
    <source>
        <dbReference type="ARBA" id="ARBA00022645"/>
    </source>
</evidence>
<dbReference type="CDD" id="cd03860">
    <property type="entry name" value="M14_CP_A-B_like"/>
    <property type="match status" value="1"/>
</dbReference>
<keyword evidence="5" id="KW-0121">Carboxypeptidase</keyword>
<evidence type="ECO:0000256" key="12">
    <source>
        <dbReference type="ARBA" id="ARBA00023157"/>
    </source>
</evidence>
<dbReference type="Proteomes" id="UP001107558">
    <property type="component" value="Chromosome 4"/>
</dbReference>
<dbReference type="InterPro" id="IPR057246">
    <property type="entry name" value="CARBOXYPEPT_ZN_1"/>
</dbReference>
<evidence type="ECO:0000256" key="11">
    <source>
        <dbReference type="ARBA" id="ARBA00023049"/>
    </source>
</evidence>
<dbReference type="SUPFAM" id="SSF54897">
    <property type="entry name" value="Protease propeptides/inhibitors"/>
    <property type="match status" value="1"/>
</dbReference>
<evidence type="ECO:0000313" key="19">
    <source>
        <dbReference type="Proteomes" id="UP001107558"/>
    </source>
</evidence>
<evidence type="ECO:0000256" key="16">
    <source>
        <dbReference type="SAM" id="SignalP"/>
    </source>
</evidence>
<dbReference type="PROSITE" id="PS52035">
    <property type="entry name" value="PEPTIDASE_M14"/>
    <property type="match status" value="1"/>
</dbReference>
<comment type="similarity">
    <text evidence="3 14">Belongs to the peptidase M14 family.</text>
</comment>
<comment type="function">
    <text evidence="13">Involved in the digestion of the blood meal.</text>
</comment>
<dbReference type="EMBL" id="JADBJN010000004">
    <property type="protein sequence ID" value="KAG5669079.1"/>
    <property type="molecule type" value="Genomic_DNA"/>
</dbReference>
<sequence length="676" mass="78123">MVLKILKFLFFLPLIFAFDVANYRNHKAIVLKIENENQFNLVKSLEFKQGYRFWISPVQVNMKVEMVVSPQTYLEFQELAEDNKIEYQVLTEDVQSWFDDEKATKTRKGSKDIENFALDQYNTFDEIMAFITEMQATHSEFSEIFTIGKSFEGREIKGIKISKNENNPAVFIEANIHAREWISSATAVWLINEFLTSTNETVREVVDGITWYIVPLLNADGYEYAYNYDRLWRKTRSTHASLLCYGADPNRNFGYHWMNGGASAVACTDTFAGKAPFSEPETKALMDFYATVYEKVKIFLSFHSATQALLYPWGDTLSPTQNVNDLRAIADAAINALTARHGTDYVFGNTVEVLYVASGTSPDYVYGVYNTSLAYTYEMRHANVGSRFVLPPEQIIPNAEEILESIMAMIAKAKELGYFKMSQLKTVSFIIFTFSLLNITKSINFHCTFFDERWTALGIVYSCEAEVKSVTKTKNLEVVVGNHQYNTEAERFLSNDDIKAISIREQRNLNYFPEGIDKFFRHVLAFDFEGCQISEVSSKDFAPFHNLKEISFVSNKITELPHNLFKNNPHLIKVDFEDNWIKHIGHEIFTHHKNLNQINLVDNVCISSRILRKSEKSQLIYDIMVNCPPSLKLLENEILDSERFKTEFLKIEEEKINQLKSQIEEIERKIREMIEE</sequence>
<dbReference type="SUPFAM" id="SSF53187">
    <property type="entry name" value="Zn-dependent exopeptidases"/>
    <property type="match status" value="1"/>
</dbReference>
<dbReference type="Gene3D" id="3.80.10.10">
    <property type="entry name" value="Ribonuclease Inhibitor"/>
    <property type="match status" value="1"/>
</dbReference>
<gene>
    <name evidence="18" type="ORF">PVAND_016978</name>
</gene>
<evidence type="ECO:0000256" key="1">
    <source>
        <dbReference type="ARBA" id="ARBA00001947"/>
    </source>
</evidence>
<keyword evidence="4" id="KW-0964">Secreted</keyword>
<evidence type="ECO:0000256" key="10">
    <source>
        <dbReference type="ARBA" id="ARBA00022833"/>
    </source>
</evidence>
<evidence type="ECO:0000256" key="14">
    <source>
        <dbReference type="PROSITE-ProRule" id="PRU01379"/>
    </source>
</evidence>
<evidence type="ECO:0000256" key="13">
    <source>
        <dbReference type="ARBA" id="ARBA00057299"/>
    </source>
</evidence>
<evidence type="ECO:0000256" key="15">
    <source>
        <dbReference type="SAM" id="Coils"/>
    </source>
</evidence>
<evidence type="ECO:0000256" key="6">
    <source>
        <dbReference type="ARBA" id="ARBA00022670"/>
    </source>
</evidence>
<keyword evidence="8 16" id="KW-0732">Signal</keyword>
<dbReference type="GO" id="GO:0006508">
    <property type="term" value="P:proteolysis"/>
    <property type="evidence" value="ECO:0007669"/>
    <property type="project" value="UniProtKB-KW"/>
</dbReference>
<proteinExistence type="inferred from homology"/>
<dbReference type="PRINTS" id="PR00765">
    <property type="entry name" value="CRBOXYPTASEA"/>
</dbReference>
<name>A0A9J6BHN0_POLVA</name>
<dbReference type="OrthoDB" id="3626597at2759"/>
<keyword evidence="9" id="KW-0378">Hydrolase</keyword>
<dbReference type="SUPFAM" id="SSF52058">
    <property type="entry name" value="L domain-like"/>
    <property type="match status" value="1"/>
</dbReference>
<accession>A0A9J6BHN0</accession>
<dbReference type="InterPro" id="IPR032675">
    <property type="entry name" value="LRR_dom_sf"/>
</dbReference>
<keyword evidence="10" id="KW-0862">Zinc</keyword>
<evidence type="ECO:0000256" key="8">
    <source>
        <dbReference type="ARBA" id="ARBA00022729"/>
    </source>
</evidence>
<comment type="subcellular location">
    <subcellularLocation>
        <location evidence="2">Secreted</location>
    </subcellularLocation>
</comment>
<dbReference type="Gene3D" id="3.30.70.340">
    <property type="entry name" value="Metallocarboxypeptidase-like"/>
    <property type="match status" value="1"/>
</dbReference>
<keyword evidence="7" id="KW-0479">Metal-binding</keyword>
<dbReference type="InterPro" id="IPR000834">
    <property type="entry name" value="Peptidase_M14"/>
</dbReference>
<dbReference type="Gene3D" id="3.40.630.10">
    <property type="entry name" value="Zn peptidases"/>
    <property type="match status" value="1"/>
</dbReference>
<dbReference type="InterPro" id="IPR036990">
    <property type="entry name" value="M14A-like_propep"/>
</dbReference>
<feature type="domain" description="Peptidase M14" evidence="17">
    <location>
        <begin position="120"/>
        <end position="413"/>
    </location>
</feature>
<dbReference type="AlphaFoldDB" id="A0A9J6BHN0"/>
<feature type="chain" id="PRO_5039894388" description="Peptidase M14 domain-containing protein" evidence="16">
    <location>
        <begin position="18"/>
        <end position="676"/>
    </location>
</feature>
<dbReference type="FunFam" id="3.40.630.10:FF:000040">
    <property type="entry name" value="zinc carboxypeptidase"/>
    <property type="match status" value="1"/>
</dbReference>
<evidence type="ECO:0000256" key="4">
    <source>
        <dbReference type="ARBA" id="ARBA00022525"/>
    </source>
</evidence>
<evidence type="ECO:0000313" key="18">
    <source>
        <dbReference type="EMBL" id="KAG5669079.1"/>
    </source>
</evidence>
<keyword evidence="15" id="KW-0175">Coiled coil</keyword>
<dbReference type="Pfam" id="PF00246">
    <property type="entry name" value="Peptidase_M14"/>
    <property type="match status" value="1"/>
</dbReference>
<evidence type="ECO:0000256" key="2">
    <source>
        <dbReference type="ARBA" id="ARBA00004613"/>
    </source>
</evidence>
<protein>
    <recommendedName>
        <fullName evidence="17">Peptidase M14 domain-containing protein</fullName>
    </recommendedName>
</protein>
<dbReference type="InterPro" id="IPR003146">
    <property type="entry name" value="M14A_act_pep"/>
</dbReference>
<evidence type="ECO:0000259" key="17">
    <source>
        <dbReference type="PROSITE" id="PS52035"/>
    </source>
</evidence>